<dbReference type="Proteomes" id="UP000830167">
    <property type="component" value="Chromosome"/>
</dbReference>
<protein>
    <submittedName>
        <fullName evidence="2">Uncharacterized protein</fullName>
    </submittedName>
</protein>
<sequence>MFYILVFLASWIAFLIFGNKKRFRELYTNSLIAMIMSLTSDVIASIYPFWFYNDPKTHIPKLIVELLDDFGIYPVIAYLYVQFLPETLRKWFLYTFLWTTGGILTEYFMIRNEYIVYKLGWSLSWSYVSNWIIFGILTGHHVWSSKKQMKITA</sequence>
<organism evidence="2 3">
    <name type="scientific">Fodinisporobacter ferrooxydans</name>
    <dbReference type="NCBI Taxonomy" id="2901836"/>
    <lineage>
        <taxon>Bacteria</taxon>
        <taxon>Bacillati</taxon>
        <taxon>Bacillota</taxon>
        <taxon>Bacilli</taxon>
        <taxon>Bacillales</taxon>
        <taxon>Alicyclobacillaceae</taxon>
        <taxon>Fodinisporobacter</taxon>
    </lineage>
</organism>
<dbReference type="RefSeq" id="WP_347436685.1">
    <property type="nucleotide sequence ID" value="NZ_CP089291.1"/>
</dbReference>
<keyword evidence="1" id="KW-0812">Transmembrane</keyword>
<accession>A0ABY4CHP6</accession>
<reference evidence="2" key="1">
    <citation type="submission" date="2021-12" db="EMBL/GenBank/DDBJ databases">
        <title>Alicyclobacillaceae gen. nov., sp. nov., isolated from chalcocite enrichment system.</title>
        <authorList>
            <person name="Jiang Z."/>
        </authorList>
    </citation>
    <scope>NUCLEOTIDE SEQUENCE</scope>
    <source>
        <strain evidence="2">MYW30-H2</strain>
    </source>
</reference>
<evidence type="ECO:0000256" key="1">
    <source>
        <dbReference type="SAM" id="Phobius"/>
    </source>
</evidence>
<keyword evidence="3" id="KW-1185">Reference proteome</keyword>
<keyword evidence="1" id="KW-1133">Transmembrane helix</keyword>
<feature type="transmembrane region" description="Helical" evidence="1">
    <location>
        <begin position="28"/>
        <end position="50"/>
    </location>
</feature>
<gene>
    <name evidence="2" type="ORF">LSG31_19305</name>
</gene>
<dbReference type="EMBL" id="CP089291">
    <property type="protein sequence ID" value="UOF89990.1"/>
    <property type="molecule type" value="Genomic_DNA"/>
</dbReference>
<evidence type="ECO:0000313" key="2">
    <source>
        <dbReference type="EMBL" id="UOF89990.1"/>
    </source>
</evidence>
<dbReference type="NCBIfam" id="NF041644">
    <property type="entry name" value="CBO0543_fam"/>
    <property type="match status" value="1"/>
</dbReference>
<keyword evidence="1" id="KW-0472">Membrane</keyword>
<evidence type="ECO:0000313" key="3">
    <source>
        <dbReference type="Proteomes" id="UP000830167"/>
    </source>
</evidence>
<name>A0ABY4CHP6_9BACL</name>
<feature type="transmembrane region" description="Helical" evidence="1">
    <location>
        <begin position="62"/>
        <end position="85"/>
    </location>
</feature>
<feature type="transmembrane region" description="Helical" evidence="1">
    <location>
        <begin position="122"/>
        <end position="143"/>
    </location>
</feature>
<dbReference type="InterPro" id="IPR048147">
    <property type="entry name" value="CBO0543-like"/>
</dbReference>
<feature type="transmembrane region" description="Helical" evidence="1">
    <location>
        <begin position="91"/>
        <end position="110"/>
    </location>
</feature>
<proteinExistence type="predicted"/>